<reference evidence="2 3" key="1">
    <citation type="submission" date="2018-11" db="EMBL/GenBank/DDBJ databases">
        <title>Novel bacteria species description.</title>
        <authorList>
            <person name="Han J.-H."/>
        </authorList>
    </citation>
    <scope>NUCLEOTIDE SEQUENCE [LARGE SCALE GENOMIC DNA]</scope>
    <source>
        <strain evidence="2 3">KCTC23259</strain>
    </source>
</reference>
<evidence type="ECO:0000313" key="3">
    <source>
        <dbReference type="Proteomes" id="UP001204144"/>
    </source>
</evidence>
<name>A0AAE3H4L6_9BACT</name>
<comment type="caution">
    <text evidence="2">The sequence shown here is derived from an EMBL/GenBank/DDBJ whole genome shotgun (WGS) entry which is preliminary data.</text>
</comment>
<keyword evidence="1" id="KW-0732">Signal</keyword>
<evidence type="ECO:0000313" key="2">
    <source>
        <dbReference type="EMBL" id="MCP9764658.1"/>
    </source>
</evidence>
<evidence type="ECO:0008006" key="4">
    <source>
        <dbReference type="Google" id="ProtNLM"/>
    </source>
</evidence>
<dbReference type="Proteomes" id="UP001204144">
    <property type="component" value="Unassembled WGS sequence"/>
</dbReference>
<sequence length="348" mass="38114">MLKPISKYYNVVLVLMMLVSTNALAQKNGLFSKKSVLNQYATVGIGGGSSHYFGDLAPYSKFYYGIYTNVRWNGSINYTRFLNANAAARVSYTYARIYGDDYTFASRNLEKMAANYVRNLSFRNDLQEFTLSGIFNILPQYGKGAKGRSNIMPYGAIGIGIFGHNPKARGEVGFDPATGLPAKAPWEALKPLNTSGQGIPGSTVKTYSLVQPVMPIALGLRVKINSNFDFTAEAGLRLTPFDYLDDVGNTTYPSKSLMVSNYGTDAAGFSYRAGEDYTANSGDLRLQNFIQAASQLGFSTAGIAPSTNAEQIYPYSSKRGTKRIDSYILTQFTLSYVLSNNIKCPVIK</sequence>
<accession>A0AAE3H4L6</accession>
<feature type="signal peptide" evidence="1">
    <location>
        <begin position="1"/>
        <end position="25"/>
    </location>
</feature>
<dbReference type="RefSeq" id="WP_255038350.1">
    <property type="nucleotide sequence ID" value="NZ_RJUF01000175.1"/>
</dbReference>
<gene>
    <name evidence="2" type="ORF">EGI31_17100</name>
</gene>
<feature type="chain" id="PRO_5042134735" description="Outer membrane protein beta-barrel domain-containing protein" evidence="1">
    <location>
        <begin position="26"/>
        <end position="348"/>
    </location>
</feature>
<proteinExistence type="predicted"/>
<keyword evidence="3" id="KW-1185">Reference proteome</keyword>
<dbReference type="EMBL" id="RJUF01000175">
    <property type="protein sequence ID" value="MCP9764658.1"/>
    <property type="molecule type" value="Genomic_DNA"/>
</dbReference>
<protein>
    <recommendedName>
        <fullName evidence="4">Outer membrane protein beta-barrel domain-containing protein</fullName>
    </recommendedName>
</protein>
<organism evidence="2 3">
    <name type="scientific">Lacihabitans soyangensis</name>
    <dbReference type="NCBI Taxonomy" id="869394"/>
    <lineage>
        <taxon>Bacteria</taxon>
        <taxon>Pseudomonadati</taxon>
        <taxon>Bacteroidota</taxon>
        <taxon>Cytophagia</taxon>
        <taxon>Cytophagales</taxon>
        <taxon>Leadbetterellaceae</taxon>
        <taxon>Lacihabitans</taxon>
    </lineage>
</organism>
<dbReference type="AlphaFoldDB" id="A0AAE3H4L6"/>
<evidence type="ECO:0000256" key="1">
    <source>
        <dbReference type="SAM" id="SignalP"/>
    </source>
</evidence>